<proteinExistence type="predicted"/>
<reference evidence="1" key="1">
    <citation type="journal article" date="2023" name="IMA Fungus">
        <title>Comparative genomic study of the Penicillium genus elucidates a diverse pangenome and 15 lateral gene transfer events.</title>
        <authorList>
            <person name="Petersen C."/>
            <person name="Sorensen T."/>
            <person name="Nielsen M.R."/>
            <person name="Sondergaard T.E."/>
            <person name="Sorensen J.L."/>
            <person name="Fitzpatrick D.A."/>
            <person name="Frisvad J.C."/>
            <person name="Nielsen K.L."/>
        </authorList>
    </citation>
    <scope>NUCLEOTIDE SEQUENCE</scope>
    <source>
        <strain evidence="1">IBT 17514</strain>
    </source>
</reference>
<protein>
    <submittedName>
        <fullName evidence="1">Uncharacterized protein</fullName>
    </submittedName>
</protein>
<evidence type="ECO:0000313" key="1">
    <source>
        <dbReference type="EMBL" id="KAJ5738612.1"/>
    </source>
</evidence>
<dbReference type="EMBL" id="JAQJAN010000002">
    <property type="protein sequence ID" value="KAJ5738612.1"/>
    <property type="molecule type" value="Genomic_DNA"/>
</dbReference>
<dbReference type="Proteomes" id="UP001215712">
    <property type="component" value="Unassembled WGS sequence"/>
</dbReference>
<accession>A0AAD6HVE1</accession>
<evidence type="ECO:0000313" key="2">
    <source>
        <dbReference type="Proteomes" id="UP001215712"/>
    </source>
</evidence>
<name>A0AAD6HVE1_9EURO</name>
<comment type="caution">
    <text evidence="1">The sequence shown here is derived from an EMBL/GenBank/DDBJ whole genome shotgun (WGS) entry which is preliminary data.</text>
</comment>
<keyword evidence="2" id="KW-1185">Reference proteome</keyword>
<dbReference type="Gene3D" id="3.30.530.20">
    <property type="match status" value="1"/>
</dbReference>
<organism evidence="1 2">
    <name type="scientific">Penicillium malachiteum</name>
    <dbReference type="NCBI Taxonomy" id="1324776"/>
    <lineage>
        <taxon>Eukaryota</taxon>
        <taxon>Fungi</taxon>
        <taxon>Dikarya</taxon>
        <taxon>Ascomycota</taxon>
        <taxon>Pezizomycotina</taxon>
        <taxon>Eurotiomycetes</taxon>
        <taxon>Eurotiomycetidae</taxon>
        <taxon>Eurotiales</taxon>
        <taxon>Aspergillaceae</taxon>
        <taxon>Penicillium</taxon>
    </lineage>
</organism>
<dbReference type="AlphaFoldDB" id="A0AAD6HVE1"/>
<dbReference type="InterPro" id="IPR023393">
    <property type="entry name" value="START-like_dom_sf"/>
</dbReference>
<reference evidence="1" key="2">
    <citation type="submission" date="2023-01" db="EMBL/GenBank/DDBJ databases">
        <authorList>
            <person name="Petersen C."/>
        </authorList>
    </citation>
    <scope>NUCLEOTIDE SEQUENCE</scope>
    <source>
        <strain evidence="1">IBT 17514</strain>
    </source>
</reference>
<dbReference type="SUPFAM" id="SSF55961">
    <property type="entry name" value="Bet v1-like"/>
    <property type="match status" value="1"/>
</dbReference>
<gene>
    <name evidence="1" type="ORF">N7493_001767</name>
</gene>
<sequence length="137" mass="15520">MSLLQVESHITIAKPAAAVFDFISSPINWAGLHPGSKEIRGDSVHTSAKVGTRFIEVIDDKNGLKFDAEWVVTRNYKDEFFQFQFPSDYSHDSSTSFTRRMVSWIKPSVDTKPLSSFYENDMHNDYVIAVKARVEAA</sequence>